<feature type="transmembrane region" description="Helical" evidence="2">
    <location>
        <begin position="168"/>
        <end position="191"/>
    </location>
</feature>
<keyword evidence="4" id="KW-1185">Reference proteome</keyword>
<dbReference type="RefSeq" id="WP_204027781.1">
    <property type="nucleotide sequence ID" value="NZ_BOOW01000027.1"/>
</dbReference>
<name>A0A919RHR3_9ACTN</name>
<dbReference type="AlphaFoldDB" id="A0A919RHR3"/>
<dbReference type="Proteomes" id="UP000606172">
    <property type="component" value="Unassembled WGS sequence"/>
</dbReference>
<evidence type="ECO:0000313" key="3">
    <source>
        <dbReference type="EMBL" id="GII93982.1"/>
    </source>
</evidence>
<organism evidence="3 4">
    <name type="scientific">Sinosporangium siamense</name>
    <dbReference type="NCBI Taxonomy" id="1367973"/>
    <lineage>
        <taxon>Bacteria</taxon>
        <taxon>Bacillati</taxon>
        <taxon>Actinomycetota</taxon>
        <taxon>Actinomycetes</taxon>
        <taxon>Streptosporangiales</taxon>
        <taxon>Streptosporangiaceae</taxon>
        <taxon>Sinosporangium</taxon>
    </lineage>
</organism>
<dbReference type="EMBL" id="BOOW01000027">
    <property type="protein sequence ID" value="GII93982.1"/>
    <property type="molecule type" value="Genomic_DNA"/>
</dbReference>
<keyword evidence="2" id="KW-0812">Transmembrane</keyword>
<gene>
    <name evidence="3" type="ORF">Ssi02_42130</name>
</gene>
<feature type="region of interest" description="Disordered" evidence="1">
    <location>
        <begin position="196"/>
        <end position="251"/>
    </location>
</feature>
<sequence length="251" mass="26119">MTHVASPLHYGDPPRLGPFVLQSRLRMEQAGHVYLGHAPDGRPVSVAVLTRGAALDPAARERFLTAIGEASAGQAGGVRRLWARAVRARPQGAPRVLAMSGGRAPWVAVPYVPGRPGAEWFLEPVMVSGTLIGAAHGPDFVPYWLPDRSPAVPPPPPPRPPLTETRRAVLAAACVLAGLLALLAAVVLVLFSPDEQVGPDRRPLPPATFVPTPPPIPPTPTPEEPTPTPSPGETGTGTPAPSPDDGEGAPI</sequence>
<protein>
    <recommendedName>
        <fullName evidence="5">Serine/threonine protein kinase</fullName>
    </recommendedName>
</protein>
<evidence type="ECO:0008006" key="5">
    <source>
        <dbReference type="Google" id="ProtNLM"/>
    </source>
</evidence>
<comment type="caution">
    <text evidence="3">The sequence shown here is derived from an EMBL/GenBank/DDBJ whole genome shotgun (WGS) entry which is preliminary data.</text>
</comment>
<reference evidence="3" key="1">
    <citation type="submission" date="2021-01" db="EMBL/GenBank/DDBJ databases">
        <title>Whole genome shotgun sequence of Sinosporangium siamense NBRC 109515.</title>
        <authorList>
            <person name="Komaki H."/>
            <person name="Tamura T."/>
        </authorList>
    </citation>
    <scope>NUCLEOTIDE SEQUENCE</scope>
    <source>
        <strain evidence="3">NBRC 109515</strain>
    </source>
</reference>
<feature type="compositionally biased region" description="Pro residues" evidence="1">
    <location>
        <begin position="204"/>
        <end position="230"/>
    </location>
</feature>
<keyword evidence="2" id="KW-1133">Transmembrane helix</keyword>
<evidence type="ECO:0000313" key="4">
    <source>
        <dbReference type="Proteomes" id="UP000606172"/>
    </source>
</evidence>
<proteinExistence type="predicted"/>
<evidence type="ECO:0000256" key="2">
    <source>
        <dbReference type="SAM" id="Phobius"/>
    </source>
</evidence>
<evidence type="ECO:0000256" key="1">
    <source>
        <dbReference type="SAM" id="MobiDB-lite"/>
    </source>
</evidence>
<accession>A0A919RHR3</accession>
<keyword evidence="2" id="KW-0472">Membrane</keyword>